<feature type="compositionally biased region" description="Basic and acidic residues" evidence="4">
    <location>
        <begin position="1"/>
        <end position="11"/>
    </location>
</feature>
<feature type="region of interest" description="Disordered" evidence="4">
    <location>
        <begin position="1"/>
        <end position="22"/>
    </location>
</feature>
<accession>A0A8T2MD41</accession>
<dbReference type="PANTHER" id="PTHR10728:SF39">
    <property type="entry name" value="CYTOSOLIC PHOSPHOLIPASE A2 GAMMA"/>
    <property type="match status" value="1"/>
</dbReference>
<evidence type="ECO:0000256" key="3">
    <source>
        <dbReference type="PROSITE-ProRule" id="PRU00555"/>
    </source>
</evidence>
<dbReference type="Gene3D" id="3.40.1090.10">
    <property type="entry name" value="Cytosolic phospholipase A2 catalytic domain"/>
    <property type="match status" value="1"/>
</dbReference>
<dbReference type="GO" id="GO:0046475">
    <property type="term" value="P:glycerophospholipid catabolic process"/>
    <property type="evidence" value="ECO:0007669"/>
    <property type="project" value="TreeGrafter"/>
</dbReference>
<dbReference type="GO" id="GO:0005829">
    <property type="term" value="C:cytosol"/>
    <property type="evidence" value="ECO:0007669"/>
    <property type="project" value="TreeGrafter"/>
</dbReference>
<dbReference type="InterPro" id="IPR016035">
    <property type="entry name" value="Acyl_Trfase/lysoPLipase"/>
</dbReference>
<keyword evidence="2 3" id="KW-0443">Lipid metabolism</keyword>
<dbReference type="GO" id="GO:0005635">
    <property type="term" value="C:nuclear envelope"/>
    <property type="evidence" value="ECO:0007669"/>
    <property type="project" value="TreeGrafter"/>
</dbReference>
<dbReference type="SUPFAM" id="SSF52151">
    <property type="entry name" value="FabD/lysophospholipase-like"/>
    <property type="match status" value="1"/>
</dbReference>
<evidence type="ECO:0000256" key="4">
    <source>
        <dbReference type="SAM" id="MobiDB-lite"/>
    </source>
</evidence>
<dbReference type="PANTHER" id="PTHR10728">
    <property type="entry name" value="CYTOSOLIC PHOSPHOLIPASE A2"/>
    <property type="match status" value="1"/>
</dbReference>
<evidence type="ECO:0000313" key="7">
    <source>
        <dbReference type="Proteomes" id="UP000752171"/>
    </source>
</evidence>
<dbReference type="AlphaFoldDB" id="A0A8T2MD41"/>
<evidence type="ECO:0000313" key="6">
    <source>
        <dbReference type="EMBL" id="KAG9279456.1"/>
    </source>
</evidence>
<feature type="domain" description="PLA2c" evidence="5">
    <location>
        <begin position="3"/>
        <end position="551"/>
    </location>
</feature>
<keyword evidence="1 3" id="KW-0378">Hydrolase</keyword>
<reference evidence="6 7" key="1">
    <citation type="submission" date="2021-07" db="EMBL/GenBank/DDBJ databases">
        <authorList>
            <person name="Imarazene B."/>
            <person name="Zahm M."/>
            <person name="Klopp C."/>
            <person name="Cabau C."/>
            <person name="Beille S."/>
            <person name="Jouanno E."/>
            <person name="Castinel A."/>
            <person name="Lluch J."/>
            <person name="Gil L."/>
            <person name="Kuchtly C."/>
            <person name="Lopez Roques C."/>
            <person name="Donnadieu C."/>
            <person name="Parrinello H."/>
            <person name="Journot L."/>
            <person name="Du K."/>
            <person name="Schartl M."/>
            <person name="Retaux S."/>
            <person name="Guiguen Y."/>
        </authorList>
    </citation>
    <scope>NUCLEOTIDE SEQUENCE [LARGE SCALE GENOMIC DNA]</scope>
    <source>
        <strain evidence="6">Pach_M1</strain>
        <tissue evidence="6">Testis</tissue>
    </source>
</reference>
<evidence type="ECO:0000259" key="5">
    <source>
        <dbReference type="PROSITE" id="PS51210"/>
    </source>
</evidence>
<gene>
    <name evidence="6" type="primary">PLA2G4C</name>
    <name evidence="6" type="ORF">AMEX_G4977</name>
</gene>
<dbReference type="InterPro" id="IPR002642">
    <property type="entry name" value="LysoPLipase_cat_dom"/>
</dbReference>
<dbReference type="PROSITE" id="PS51210">
    <property type="entry name" value="PLA2C"/>
    <property type="match status" value="1"/>
</dbReference>
<proteinExistence type="predicted"/>
<sequence length="551" mass="61576">MEKIRGSESKVRVGRSLNDAEKQHVAKRREKVLQSLIQQNLTISPDVVPNIAVMGSGGGLRAMVGLLGSLSQLKKEGLLDSITYLSGVSGSTWCMASLYKEADWSTKLETVKQNIAKRMADGKVNWLDQANKLAKYFFTKDNFSLTDIWSALAVSSMVNEVDEHSVTEQRDKDANNPYPIYTVIDKQSKYDRLKSDPWFEITPDESGYSLMGAFVNTSFFGSKFENGNKIKDQPQMDMLYLQGLCGSVLADMESLLSQLLTLIKAKTKTTAKSVVLPKVQNGYQMIQTLVELNLCALKGGDCSVYQKTLKNLVTSESKLAGVLNSPTSKKANPKADIQDTTLQVCNSFFDVFGEKRSWDSVWIAIVRSLEKIISWVWGTTYNYVNKMKVVGVHPSILSSVTREYEDAGLLNNSPYMSVLRKERNIDLIISLDFSAGDQLATVSQIAQQCRELYIPFPALPALPVGGTIEPQDFYVFRGTGKTPTVIHIPLFNKVNCKGEVKKWQDTYKTDQLHYTATMISDLLEKAALNIKNNKQNLLNEIKYAIERKKLG</sequence>
<comment type="caution">
    <text evidence="6">The sequence shown here is derived from an EMBL/GenBank/DDBJ whole genome shotgun (WGS) entry which is preliminary data.</text>
</comment>
<dbReference type="Proteomes" id="UP000752171">
    <property type="component" value="Unassembled WGS sequence"/>
</dbReference>
<protein>
    <submittedName>
        <fullName evidence="6">Cytosolic phospholipase A2 gamma-like</fullName>
    </submittedName>
</protein>
<dbReference type="SMART" id="SM00022">
    <property type="entry name" value="PLAc"/>
    <property type="match status" value="1"/>
</dbReference>
<name>A0A8T2MD41_ASTMX</name>
<evidence type="ECO:0000256" key="1">
    <source>
        <dbReference type="ARBA" id="ARBA00022801"/>
    </source>
</evidence>
<dbReference type="Pfam" id="PF01735">
    <property type="entry name" value="PLA2_B"/>
    <property type="match status" value="1"/>
</dbReference>
<dbReference type="GO" id="GO:0047498">
    <property type="term" value="F:calcium-dependent phospholipase A2 activity"/>
    <property type="evidence" value="ECO:0007669"/>
    <property type="project" value="TreeGrafter"/>
</dbReference>
<dbReference type="GO" id="GO:0005544">
    <property type="term" value="F:calcium-dependent phospholipid binding"/>
    <property type="evidence" value="ECO:0007669"/>
    <property type="project" value="TreeGrafter"/>
</dbReference>
<dbReference type="GO" id="GO:0005654">
    <property type="term" value="C:nucleoplasm"/>
    <property type="evidence" value="ECO:0007669"/>
    <property type="project" value="TreeGrafter"/>
</dbReference>
<evidence type="ECO:0000256" key="2">
    <source>
        <dbReference type="ARBA" id="ARBA00023098"/>
    </source>
</evidence>
<organism evidence="6 7">
    <name type="scientific">Astyanax mexicanus</name>
    <name type="common">Blind cave fish</name>
    <name type="synonym">Astyanax fasciatus mexicanus</name>
    <dbReference type="NCBI Taxonomy" id="7994"/>
    <lineage>
        <taxon>Eukaryota</taxon>
        <taxon>Metazoa</taxon>
        <taxon>Chordata</taxon>
        <taxon>Craniata</taxon>
        <taxon>Vertebrata</taxon>
        <taxon>Euteleostomi</taxon>
        <taxon>Actinopterygii</taxon>
        <taxon>Neopterygii</taxon>
        <taxon>Teleostei</taxon>
        <taxon>Ostariophysi</taxon>
        <taxon>Characiformes</taxon>
        <taxon>Characoidei</taxon>
        <taxon>Acestrorhamphidae</taxon>
        <taxon>Acestrorhamphinae</taxon>
        <taxon>Astyanax</taxon>
    </lineage>
</organism>
<dbReference type="EMBL" id="JAICCE010000003">
    <property type="protein sequence ID" value="KAG9279456.1"/>
    <property type="molecule type" value="Genomic_DNA"/>
</dbReference>
<dbReference type="GO" id="GO:0005509">
    <property type="term" value="F:calcium ion binding"/>
    <property type="evidence" value="ECO:0007669"/>
    <property type="project" value="TreeGrafter"/>
</dbReference>
<keyword evidence="3" id="KW-0442">Lipid degradation</keyword>